<dbReference type="GO" id="GO:0005524">
    <property type="term" value="F:ATP binding"/>
    <property type="evidence" value="ECO:0007669"/>
    <property type="project" value="UniProtKB-KW"/>
</dbReference>
<evidence type="ECO:0000256" key="4">
    <source>
        <dbReference type="ARBA" id="ARBA00022840"/>
    </source>
</evidence>
<dbReference type="PROSITE" id="PS50893">
    <property type="entry name" value="ABC_TRANSPORTER_2"/>
    <property type="match status" value="1"/>
</dbReference>
<dbReference type="SMART" id="SM00382">
    <property type="entry name" value="AAA"/>
    <property type="match status" value="1"/>
</dbReference>
<dbReference type="InterPro" id="IPR050153">
    <property type="entry name" value="Metal_Ion_Import_ABC"/>
</dbReference>
<dbReference type="PANTHER" id="PTHR42734:SF17">
    <property type="entry name" value="METAL TRANSPORT SYSTEM ATP-BINDING PROTEIN TM_0124-RELATED"/>
    <property type="match status" value="1"/>
</dbReference>
<comment type="caution">
    <text evidence="7">The sequence shown here is derived from an EMBL/GenBank/DDBJ whole genome shotgun (WGS) entry which is preliminary data.</text>
</comment>
<sequence>MSDTGHLSTRVPPSRPSQPDGGGTPVLALRGATLSLGGRTLWSDLDLEVAPGEFIAVLGANGTGKTSLLRAVLGEHDLDSGSIRLLGQPLRRGDRRIGYVPQQRLIDPSVPVRARDLVAMGIDGHRWGTGLPSARRRERVDRLLDSVGALPLADTRIGLLSGGEQQRVRMAQALAGDPRLVLADEPFLSLDLRRQAEISALIDEMRRRLGFAILLVTHDINPILDVVDRVLYLAGGSARLGAPDEVLRSDVLSELYRSPVEVIRSSGRVLVVGVPETPEDARAHHVEAHR</sequence>
<dbReference type="SUPFAM" id="SSF52540">
    <property type="entry name" value="P-loop containing nucleoside triphosphate hydrolases"/>
    <property type="match status" value="1"/>
</dbReference>
<dbReference type="InterPro" id="IPR027417">
    <property type="entry name" value="P-loop_NTPase"/>
</dbReference>
<proteinExistence type="inferred from homology"/>
<gene>
    <name evidence="7" type="ORF">ACFQWG_06790</name>
</gene>
<organism evidence="7 8">
    <name type="scientific">Schaalia naturae</name>
    <dbReference type="NCBI Taxonomy" id="635203"/>
    <lineage>
        <taxon>Bacteria</taxon>
        <taxon>Bacillati</taxon>
        <taxon>Actinomycetota</taxon>
        <taxon>Actinomycetes</taxon>
        <taxon>Actinomycetales</taxon>
        <taxon>Actinomycetaceae</taxon>
        <taxon>Schaalia</taxon>
    </lineage>
</organism>
<keyword evidence="8" id="KW-1185">Reference proteome</keyword>
<dbReference type="RefSeq" id="WP_380973506.1">
    <property type="nucleotide sequence ID" value="NZ_JBHTEF010000001.1"/>
</dbReference>
<dbReference type="Proteomes" id="UP001596527">
    <property type="component" value="Unassembled WGS sequence"/>
</dbReference>
<evidence type="ECO:0000313" key="7">
    <source>
        <dbReference type="EMBL" id="MFC7580902.1"/>
    </source>
</evidence>
<evidence type="ECO:0000256" key="3">
    <source>
        <dbReference type="ARBA" id="ARBA00022741"/>
    </source>
</evidence>
<dbReference type="Pfam" id="PF00005">
    <property type="entry name" value="ABC_tran"/>
    <property type="match status" value="1"/>
</dbReference>
<keyword evidence="3" id="KW-0547">Nucleotide-binding</keyword>
<feature type="domain" description="ABC transporter" evidence="6">
    <location>
        <begin position="27"/>
        <end position="260"/>
    </location>
</feature>
<dbReference type="Gene3D" id="3.40.50.300">
    <property type="entry name" value="P-loop containing nucleotide triphosphate hydrolases"/>
    <property type="match status" value="1"/>
</dbReference>
<feature type="region of interest" description="Disordered" evidence="5">
    <location>
        <begin position="1"/>
        <end position="25"/>
    </location>
</feature>
<evidence type="ECO:0000256" key="1">
    <source>
        <dbReference type="ARBA" id="ARBA00005417"/>
    </source>
</evidence>
<evidence type="ECO:0000256" key="5">
    <source>
        <dbReference type="SAM" id="MobiDB-lite"/>
    </source>
</evidence>
<keyword evidence="4 7" id="KW-0067">ATP-binding</keyword>
<dbReference type="CDD" id="cd03235">
    <property type="entry name" value="ABC_Metallic_Cations"/>
    <property type="match status" value="1"/>
</dbReference>
<dbReference type="InterPro" id="IPR003439">
    <property type="entry name" value="ABC_transporter-like_ATP-bd"/>
</dbReference>
<evidence type="ECO:0000259" key="6">
    <source>
        <dbReference type="PROSITE" id="PS50893"/>
    </source>
</evidence>
<dbReference type="EMBL" id="JBHTEF010000001">
    <property type="protein sequence ID" value="MFC7580902.1"/>
    <property type="molecule type" value="Genomic_DNA"/>
</dbReference>
<dbReference type="PANTHER" id="PTHR42734">
    <property type="entry name" value="METAL TRANSPORT SYSTEM ATP-BINDING PROTEIN TM_0124-RELATED"/>
    <property type="match status" value="1"/>
</dbReference>
<name>A0ABW2SLE9_9ACTO</name>
<evidence type="ECO:0000313" key="8">
    <source>
        <dbReference type="Proteomes" id="UP001596527"/>
    </source>
</evidence>
<keyword evidence="2" id="KW-0813">Transport</keyword>
<dbReference type="PROSITE" id="PS00211">
    <property type="entry name" value="ABC_TRANSPORTER_1"/>
    <property type="match status" value="1"/>
</dbReference>
<protein>
    <submittedName>
        <fullName evidence="7">Metal ABC transporter ATP-binding protein</fullName>
    </submittedName>
</protein>
<reference evidence="8" key="1">
    <citation type="journal article" date="2019" name="Int. J. Syst. Evol. Microbiol.">
        <title>The Global Catalogue of Microorganisms (GCM) 10K type strain sequencing project: providing services to taxonomists for standard genome sequencing and annotation.</title>
        <authorList>
            <consortium name="The Broad Institute Genomics Platform"/>
            <consortium name="The Broad Institute Genome Sequencing Center for Infectious Disease"/>
            <person name="Wu L."/>
            <person name="Ma J."/>
        </authorList>
    </citation>
    <scope>NUCLEOTIDE SEQUENCE [LARGE SCALE GENOMIC DNA]</scope>
    <source>
        <strain evidence="8">CCUG 56698</strain>
    </source>
</reference>
<dbReference type="InterPro" id="IPR003593">
    <property type="entry name" value="AAA+_ATPase"/>
</dbReference>
<evidence type="ECO:0000256" key="2">
    <source>
        <dbReference type="ARBA" id="ARBA00022448"/>
    </source>
</evidence>
<dbReference type="InterPro" id="IPR017871">
    <property type="entry name" value="ABC_transporter-like_CS"/>
</dbReference>
<comment type="similarity">
    <text evidence="1">Belongs to the ABC transporter superfamily.</text>
</comment>
<accession>A0ABW2SLE9</accession>